<evidence type="ECO:0000256" key="1">
    <source>
        <dbReference type="SAM" id="MobiDB-lite"/>
    </source>
</evidence>
<organism evidence="2 3">
    <name type="scientific">Acinetobacter johnsonii</name>
    <dbReference type="NCBI Taxonomy" id="40214"/>
    <lineage>
        <taxon>Bacteria</taxon>
        <taxon>Pseudomonadati</taxon>
        <taxon>Pseudomonadota</taxon>
        <taxon>Gammaproteobacteria</taxon>
        <taxon>Moraxellales</taxon>
        <taxon>Moraxellaceae</taxon>
        <taxon>Acinetobacter</taxon>
    </lineage>
</organism>
<sequence>MALTEQMKKFAHAKLKTGEDGRQLSNKQAAIEAGYSEKSAGSKGSQLAKDPEVLTYLDGLLKSGGQGAGFVFESMPLGEAAIQADIKEMESVTNSLEFLRSVYKNSRLERKVRIEAAKAALPYEFGKVGEMGIKQGRDAVADDVSENDDDFATAGNQRAARGQQRVS</sequence>
<dbReference type="EMBL" id="QFQJ01000002">
    <property type="protein sequence ID" value="PZQ93773.1"/>
    <property type="molecule type" value="Genomic_DNA"/>
</dbReference>
<dbReference type="InterPro" id="IPR038713">
    <property type="entry name" value="Terminase_Gp1_N_sf"/>
</dbReference>
<gene>
    <name evidence="2" type="ORF">DI542_00960</name>
</gene>
<dbReference type="InterPro" id="IPR005335">
    <property type="entry name" value="Terminase_ssu"/>
</dbReference>
<reference evidence="2 3" key="1">
    <citation type="submission" date="2017-11" db="EMBL/GenBank/DDBJ databases">
        <title>Infants hospitalized years apart are colonized by the same room-sourced microbial strains.</title>
        <authorList>
            <person name="Brooks B."/>
            <person name="Olm M.R."/>
            <person name="Firek B.A."/>
            <person name="Baker R."/>
            <person name="Thomas B.C."/>
            <person name="Morowitz M.J."/>
            <person name="Banfield J.F."/>
        </authorList>
    </citation>
    <scope>NUCLEOTIDE SEQUENCE [LARGE SCALE GENOMIC DNA]</scope>
    <source>
        <strain evidence="2">S2_003_000_R3_20</strain>
    </source>
</reference>
<protein>
    <recommendedName>
        <fullName evidence="4">Terminase small subunit</fullName>
    </recommendedName>
</protein>
<name>A0A2W5TS80_ACIJO</name>
<dbReference type="AlphaFoldDB" id="A0A2W5TS80"/>
<dbReference type="Pfam" id="PF03592">
    <property type="entry name" value="Terminase_2"/>
    <property type="match status" value="1"/>
</dbReference>
<evidence type="ECO:0000313" key="3">
    <source>
        <dbReference type="Proteomes" id="UP000249282"/>
    </source>
</evidence>
<feature type="compositionally biased region" description="Acidic residues" evidence="1">
    <location>
        <begin position="141"/>
        <end position="151"/>
    </location>
</feature>
<accession>A0A2W5TS80</accession>
<proteinExistence type="predicted"/>
<feature type="region of interest" description="Disordered" evidence="1">
    <location>
        <begin position="139"/>
        <end position="167"/>
    </location>
</feature>
<evidence type="ECO:0000313" key="2">
    <source>
        <dbReference type="EMBL" id="PZQ93773.1"/>
    </source>
</evidence>
<dbReference type="Gene3D" id="1.10.10.1400">
    <property type="entry name" value="Terminase, small subunit, N-terminal DNA-binding domain, HTH motif"/>
    <property type="match status" value="1"/>
</dbReference>
<evidence type="ECO:0008006" key="4">
    <source>
        <dbReference type="Google" id="ProtNLM"/>
    </source>
</evidence>
<dbReference type="Proteomes" id="UP000249282">
    <property type="component" value="Unassembled WGS sequence"/>
</dbReference>
<comment type="caution">
    <text evidence="2">The sequence shown here is derived from an EMBL/GenBank/DDBJ whole genome shotgun (WGS) entry which is preliminary data.</text>
</comment>